<dbReference type="PROSITE" id="PS00092">
    <property type="entry name" value="N6_MTASE"/>
    <property type="match status" value="1"/>
</dbReference>
<dbReference type="Proteomes" id="UP000325981">
    <property type="component" value="Chromosome"/>
</dbReference>
<dbReference type="AlphaFoldDB" id="A0A5J6ZBH6"/>
<evidence type="ECO:0000256" key="2">
    <source>
        <dbReference type="ARBA" id="ARBA00005269"/>
    </source>
</evidence>
<evidence type="ECO:0000256" key="4">
    <source>
        <dbReference type="ARBA" id="ARBA00013682"/>
    </source>
</evidence>
<dbReference type="PIRSF" id="PIRSF004553">
    <property type="entry name" value="CHP00095"/>
    <property type="match status" value="1"/>
</dbReference>
<dbReference type="EC" id="2.1.1.171" evidence="3 8"/>
<comment type="similarity">
    <text evidence="2 8">Belongs to the methyltransferase superfamily. RsmD family.</text>
</comment>
<evidence type="ECO:0000313" key="9">
    <source>
        <dbReference type="EMBL" id="QFQ32772.1"/>
    </source>
</evidence>
<sequence>MYNSFFKKKGQVYIISGKLKGRKLSFKENLNIRPTTNRIRETLFNWLSKYIQNSRCLDCFAGSGALGLEAISRHAKFVTLLEIEKKNVISLKNNIKKLNISNLEIIHTNTLNWLKKPKKPYDIIFIDPPYNEELIDKTIILLEKKKWIKNKSIIYIETKRNQPLIISHNFDLYKKKVTNQIACYLYIFKIKKSKT</sequence>
<evidence type="ECO:0000256" key="7">
    <source>
        <dbReference type="ARBA" id="ARBA00048326"/>
    </source>
</evidence>
<evidence type="ECO:0000256" key="6">
    <source>
        <dbReference type="ARBA" id="ARBA00022679"/>
    </source>
</evidence>
<gene>
    <name evidence="9" type="primary">rsmD</name>
    <name evidence="9" type="ORF">FQV33_02155</name>
</gene>
<dbReference type="RefSeq" id="WP_158348184.1">
    <property type="nucleotide sequence ID" value="NZ_CP042427.1"/>
</dbReference>
<dbReference type="OrthoDB" id="9803017at2"/>
<keyword evidence="8" id="KW-0949">S-adenosyl-L-methionine</keyword>
<comment type="function">
    <text evidence="1 8">Specifically methylates the guanine in position 966 of 16S rRNA in the assembled 30S particle.</text>
</comment>
<dbReference type="PANTHER" id="PTHR43542:SF1">
    <property type="entry name" value="METHYLTRANSFERASE"/>
    <property type="match status" value="1"/>
</dbReference>
<dbReference type="PANTHER" id="PTHR43542">
    <property type="entry name" value="METHYLTRANSFERASE"/>
    <property type="match status" value="1"/>
</dbReference>
<comment type="catalytic activity">
    <reaction evidence="7 8">
        <text>guanosine(966) in 16S rRNA + S-adenosyl-L-methionine = N(2)-methylguanosine(966) in 16S rRNA + S-adenosyl-L-homocysteine + H(+)</text>
        <dbReference type="Rhea" id="RHEA:23548"/>
        <dbReference type="Rhea" id="RHEA-COMP:10211"/>
        <dbReference type="Rhea" id="RHEA-COMP:10212"/>
        <dbReference type="ChEBI" id="CHEBI:15378"/>
        <dbReference type="ChEBI" id="CHEBI:57856"/>
        <dbReference type="ChEBI" id="CHEBI:59789"/>
        <dbReference type="ChEBI" id="CHEBI:74269"/>
        <dbReference type="ChEBI" id="CHEBI:74481"/>
        <dbReference type="EC" id="2.1.1.171"/>
    </reaction>
</comment>
<dbReference type="EMBL" id="CP042427">
    <property type="protein sequence ID" value="QFQ32772.1"/>
    <property type="molecule type" value="Genomic_DNA"/>
</dbReference>
<accession>A0A5J6ZBH6</accession>
<dbReference type="Gene3D" id="3.40.50.150">
    <property type="entry name" value="Vaccinia Virus protein VP39"/>
    <property type="match status" value="1"/>
</dbReference>
<evidence type="ECO:0000256" key="3">
    <source>
        <dbReference type="ARBA" id="ARBA00012141"/>
    </source>
</evidence>
<name>A0A5J6ZBH6_9GAMM</name>
<dbReference type="CDD" id="cd02440">
    <property type="entry name" value="AdoMet_MTases"/>
    <property type="match status" value="1"/>
</dbReference>
<dbReference type="InterPro" id="IPR004398">
    <property type="entry name" value="RNA_MeTrfase_RsmD"/>
</dbReference>
<dbReference type="InterPro" id="IPR002052">
    <property type="entry name" value="DNA_methylase_N6_adenine_CS"/>
</dbReference>
<organism evidence="9 10">
    <name type="scientific">Buchnera aphidicola</name>
    <name type="common">Aphis fabae</name>
    <dbReference type="NCBI Taxonomy" id="571430"/>
    <lineage>
        <taxon>Bacteria</taxon>
        <taxon>Pseudomonadati</taxon>
        <taxon>Pseudomonadota</taxon>
        <taxon>Gammaproteobacteria</taxon>
        <taxon>Enterobacterales</taxon>
        <taxon>Erwiniaceae</taxon>
        <taxon>Buchnera</taxon>
    </lineage>
</organism>
<dbReference type="Pfam" id="PF03602">
    <property type="entry name" value="Cons_hypoth95"/>
    <property type="match status" value="1"/>
</dbReference>
<keyword evidence="6 8" id="KW-0808">Transferase</keyword>
<protein>
    <recommendedName>
        <fullName evidence="4 8">Ribosomal RNA small subunit methyltransferase D</fullName>
        <ecNumber evidence="3 8">2.1.1.171</ecNumber>
    </recommendedName>
</protein>
<keyword evidence="8" id="KW-0698">rRNA processing</keyword>
<proteinExistence type="inferred from homology"/>
<dbReference type="NCBIfam" id="TIGR00095">
    <property type="entry name" value="16S rRNA (guanine(966)-N(2))-methyltransferase RsmD"/>
    <property type="match status" value="1"/>
</dbReference>
<dbReference type="InterPro" id="IPR029063">
    <property type="entry name" value="SAM-dependent_MTases_sf"/>
</dbReference>
<evidence type="ECO:0000256" key="5">
    <source>
        <dbReference type="ARBA" id="ARBA00022603"/>
    </source>
</evidence>
<reference evidence="9 10" key="1">
    <citation type="submission" date="2019-07" db="EMBL/GenBank/DDBJ databases">
        <title>Buchnera limit thermal tolerance of host aphids.</title>
        <authorList>
            <person name="Zhang B."/>
            <person name="Moran N."/>
        </authorList>
    </citation>
    <scope>NUCLEOTIDE SEQUENCE [LARGE SCALE GENOMIC DNA]</scope>
    <source>
        <strain evidence="9 10">Afa-UT1</strain>
    </source>
</reference>
<evidence type="ECO:0000256" key="1">
    <source>
        <dbReference type="ARBA" id="ARBA00002649"/>
    </source>
</evidence>
<keyword evidence="5 8" id="KW-0489">Methyltransferase</keyword>
<dbReference type="GO" id="GO:0003676">
    <property type="term" value="F:nucleic acid binding"/>
    <property type="evidence" value="ECO:0007669"/>
    <property type="project" value="InterPro"/>
</dbReference>
<evidence type="ECO:0000256" key="8">
    <source>
        <dbReference type="PIRNR" id="PIRNR004553"/>
    </source>
</evidence>
<evidence type="ECO:0000313" key="10">
    <source>
        <dbReference type="Proteomes" id="UP000325981"/>
    </source>
</evidence>
<dbReference type="GO" id="GO:0052913">
    <property type="term" value="F:16S rRNA (guanine(966)-N(2))-methyltransferase activity"/>
    <property type="evidence" value="ECO:0007669"/>
    <property type="project" value="UniProtKB-EC"/>
</dbReference>
<dbReference type="SUPFAM" id="SSF53335">
    <property type="entry name" value="S-adenosyl-L-methionine-dependent methyltransferases"/>
    <property type="match status" value="1"/>
</dbReference>